<dbReference type="InterPro" id="IPR000447">
    <property type="entry name" value="G3P_DH_FAD-dep"/>
</dbReference>
<accession>A0A2H5Y8M8</accession>
<evidence type="ECO:0000313" key="10">
    <source>
        <dbReference type="Proteomes" id="UP000236642"/>
    </source>
</evidence>
<dbReference type="Gene3D" id="3.30.9.10">
    <property type="entry name" value="D-Amino Acid Oxidase, subunit A, domain 2"/>
    <property type="match status" value="1"/>
</dbReference>
<feature type="domain" description="Alpha-glycerophosphate oxidase C-terminal" evidence="8">
    <location>
        <begin position="436"/>
        <end position="503"/>
    </location>
</feature>
<dbReference type="AlphaFoldDB" id="A0A2H5Y8M8"/>
<name>A0A2H5Y8M8_9CHLR</name>
<evidence type="ECO:0000256" key="4">
    <source>
        <dbReference type="ARBA" id="ARBA00022798"/>
    </source>
</evidence>
<dbReference type="PANTHER" id="PTHR11985">
    <property type="entry name" value="GLYCEROL-3-PHOSPHATE DEHYDROGENASE"/>
    <property type="match status" value="1"/>
</dbReference>
<evidence type="ECO:0000313" key="9">
    <source>
        <dbReference type="EMBL" id="GBD09789.1"/>
    </source>
</evidence>
<dbReference type="Proteomes" id="UP000236642">
    <property type="component" value="Unassembled WGS sequence"/>
</dbReference>
<keyword evidence="3" id="KW-0285">Flavoprotein</keyword>
<dbReference type="InterPro" id="IPR006076">
    <property type="entry name" value="FAD-dep_OxRdtase"/>
</dbReference>
<keyword evidence="4" id="KW-0319">Glycerol metabolism</keyword>
<sequence>MRLNREEAWLRLHEPWDLLIIGGGITGAGLLEEATRQGFRAVLLEQRDFAWGTSSRSGKMVHGGLRYLRQGQVRTTWHSVREREYLLRAFPGLIRPMGFLMPLYRDDPIGRAAMAVGLWIYDRFAGRPNHRYLSREALLTLAPHLRTEGLQGGYRYGDALTDDARLVLRLILNAVRRGAAALNYVRVEGFLQSRSGAVEGVMARDQISGREIEVRARAVVNATGAWADALRGKLRRPPRLRLLRGSHLLIPGWRLPLAQGVIFLHPRDHRPLYALPWEGMTLVGTTDVDHHQDLEAEPTIQPEELDYLLLALQRAFPHLDLSAPDVTATFSGIRAVIGTGRQPPSREPRDHAVWWEEGILTVTGGKLTTFRVMARDALRALRRRLPTPSPRPVESVKPEIREAAQAMAESFDPALWLRLTSRYDPELLPAFLQAPPEEQERIPRTDLRWAELRWIITHEAVVHLDDLLLRRTRLGFQLPDGALPFLERYGPRLRAMLGWDEERWAQEVERYRQIWRSAYQPPM</sequence>
<dbReference type="GO" id="GO:0006071">
    <property type="term" value="P:glycerol metabolic process"/>
    <property type="evidence" value="ECO:0007669"/>
    <property type="project" value="UniProtKB-KW"/>
</dbReference>
<evidence type="ECO:0000256" key="5">
    <source>
        <dbReference type="ARBA" id="ARBA00022827"/>
    </source>
</evidence>
<dbReference type="Gene3D" id="1.10.8.870">
    <property type="entry name" value="Alpha-glycerophosphate oxidase, cap domain"/>
    <property type="match status" value="1"/>
</dbReference>
<evidence type="ECO:0000256" key="6">
    <source>
        <dbReference type="ARBA" id="ARBA00023002"/>
    </source>
</evidence>
<organism evidence="9 10">
    <name type="scientific">Candidatus Thermoflexus japonica</name>
    <dbReference type="NCBI Taxonomy" id="2035417"/>
    <lineage>
        <taxon>Bacteria</taxon>
        <taxon>Bacillati</taxon>
        <taxon>Chloroflexota</taxon>
        <taxon>Thermoflexia</taxon>
        <taxon>Thermoflexales</taxon>
        <taxon>Thermoflexaceae</taxon>
        <taxon>Thermoflexus</taxon>
    </lineage>
</organism>
<comment type="caution">
    <text evidence="9">The sequence shown here is derived from an EMBL/GenBank/DDBJ whole genome shotgun (WGS) entry which is preliminary data.</text>
</comment>
<comment type="similarity">
    <text evidence="2">Belongs to the FAD-dependent glycerol-3-phosphate dehydrogenase family.</text>
</comment>
<dbReference type="EMBL" id="BEHY01000067">
    <property type="protein sequence ID" value="GBD09789.1"/>
    <property type="molecule type" value="Genomic_DNA"/>
</dbReference>
<dbReference type="PRINTS" id="PR01001">
    <property type="entry name" value="FADG3PDH"/>
</dbReference>
<comment type="cofactor">
    <cofactor evidence="1">
        <name>FAD</name>
        <dbReference type="ChEBI" id="CHEBI:57692"/>
    </cofactor>
</comment>
<dbReference type="GO" id="GO:0004368">
    <property type="term" value="F:glycerol-3-phosphate dehydrogenase (quinone) activity"/>
    <property type="evidence" value="ECO:0007669"/>
    <property type="project" value="UniProtKB-EC"/>
</dbReference>
<dbReference type="GO" id="GO:0046168">
    <property type="term" value="P:glycerol-3-phosphate catabolic process"/>
    <property type="evidence" value="ECO:0007669"/>
    <property type="project" value="TreeGrafter"/>
</dbReference>
<protein>
    <submittedName>
        <fullName evidence="9">Aerobic glycerol-3-phosphate dehydrogenase</fullName>
        <ecNumber evidence="9">1.1.5.3</ecNumber>
    </submittedName>
</protein>
<evidence type="ECO:0000259" key="8">
    <source>
        <dbReference type="Pfam" id="PF16901"/>
    </source>
</evidence>
<proteinExistence type="inferred from homology"/>
<dbReference type="InterPro" id="IPR031656">
    <property type="entry name" value="DAO_C"/>
</dbReference>
<dbReference type="Gene3D" id="3.50.50.60">
    <property type="entry name" value="FAD/NAD(P)-binding domain"/>
    <property type="match status" value="1"/>
</dbReference>
<dbReference type="Pfam" id="PF16901">
    <property type="entry name" value="DAO_C"/>
    <property type="match status" value="1"/>
</dbReference>
<dbReference type="SUPFAM" id="SSF51905">
    <property type="entry name" value="FAD/NAD(P)-binding domain"/>
    <property type="match status" value="1"/>
</dbReference>
<dbReference type="PANTHER" id="PTHR11985:SF35">
    <property type="entry name" value="ANAEROBIC GLYCEROL-3-PHOSPHATE DEHYDROGENASE SUBUNIT A"/>
    <property type="match status" value="1"/>
</dbReference>
<evidence type="ECO:0000256" key="3">
    <source>
        <dbReference type="ARBA" id="ARBA00022630"/>
    </source>
</evidence>
<keyword evidence="6 9" id="KW-0560">Oxidoreductase</keyword>
<evidence type="ECO:0000259" key="7">
    <source>
        <dbReference type="Pfam" id="PF01266"/>
    </source>
</evidence>
<feature type="domain" description="FAD dependent oxidoreductase" evidence="7">
    <location>
        <begin position="17"/>
        <end position="364"/>
    </location>
</feature>
<reference evidence="10" key="1">
    <citation type="submission" date="2017-09" db="EMBL/GenBank/DDBJ databases">
        <title>Metaegenomics of thermophilic ammonia-oxidizing enrichment culture.</title>
        <authorList>
            <person name="Kato S."/>
            <person name="Suzuki K."/>
        </authorList>
    </citation>
    <scope>NUCLEOTIDE SEQUENCE [LARGE SCALE GENOMIC DNA]</scope>
</reference>
<dbReference type="InterPro" id="IPR036188">
    <property type="entry name" value="FAD/NAD-bd_sf"/>
</dbReference>
<dbReference type="InterPro" id="IPR038299">
    <property type="entry name" value="DAO_C_sf"/>
</dbReference>
<evidence type="ECO:0000256" key="1">
    <source>
        <dbReference type="ARBA" id="ARBA00001974"/>
    </source>
</evidence>
<keyword evidence="5" id="KW-0274">FAD</keyword>
<evidence type="ECO:0000256" key="2">
    <source>
        <dbReference type="ARBA" id="ARBA00007330"/>
    </source>
</evidence>
<gene>
    <name evidence="9" type="primary">glpD</name>
    <name evidence="9" type="ORF">HRbin22_02050</name>
</gene>
<dbReference type="Pfam" id="PF01266">
    <property type="entry name" value="DAO"/>
    <property type="match status" value="1"/>
</dbReference>
<dbReference type="SUPFAM" id="SSF54373">
    <property type="entry name" value="FAD-linked reductases, C-terminal domain"/>
    <property type="match status" value="1"/>
</dbReference>
<dbReference type="EC" id="1.1.5.3" evidence="9"/>